<dbReference type="PANTHER" id="PTHR42059:SF1">
    <property type="entry name" value="TNT DOMAIN-CONTAINING PROTEIN"/>
    <property type="match status" value="1"/>
</dbReference>
<comment type="caution">
    <text evidence="4">The sequence shown here is derived from an EMBL/GenBank/DDBJ whole genome shotgun (WGS) entry which is preliminary data.</text>
</comment>
<evidence type="ECO:0000259" key="3">
    <source>
        <dbReference type="Pfam" id="PF14021"/>
    </source>
</evidence>
<feature type="compositionally biased region" description="Basic and acidic residues" evidence="1">
    <location>
        <begin position="71"/>
        <end position="87"/>
    </location>
</feature>
<organism evidence="4 5">
    <name type="scientific">Streptomyces sparsogenes DSM 40356</name>
    <dbReference type="NCBI Taxonomy" id="1331668"/>
    <lineage>
        <taxon>Bacteria</taxon>
        <taxon>Bacillati</taxon>
        <taxon>Actinomycetota</taxon>
        <taxon>Actinomycetes</taxon>
        <taxon>Kitasatosporales</taxon>
        <taxon>Streptomycetaceae</taxon>
        <taxon>Streptomyces</taxon>
    </lineage>
</organism>
<dbReference type="PANTHER" id="PTHR42059">
    <property type="entry name" value="TNT DOMAIN-CONTAINING PROTEIN"/>
    <property type="match status" value="1"/>
</dbReference>
<proteinExistence type="predicted"/>
<accession>A0A1R1SKR5</accession>
<dbReference type="RefSeq" id="WP_245738044.1">
    <property type="nucleotide sequence ID" value="NZ_ASQP01000201.1"/>
</dbReference>
<name>A0A1R1SKR5_9ACTN</name>
<dbReference type="InterPro" id="IPR053024">
    <property type="entry name" value="Fungal_surface_NADase"/>
</dbReference>
<dbReference type="AlphaFoldDB" id="A0A1R1SKR5"/>
<dbReference type="EMBL" id="ASQP01000201">
    <property type="protein sequence ID" value="OMI38884.1"/>
    <property type="molecule type" value="Genomic_DNA"/>
</dbReference>
<dbReference type="Proteomes" id="UP000186168">
    <property type="component" value="Unassembled WGS sequence"/>
</dbReference>
<feature type="chain" id="PRO_5012051318" description="TNT domain-containing protein" evidence="2">
    <location>
        <begin position="37"/>
        <end position="284"/>
    </location>
</feature>
<feature type="signal peptide" evidence="2">
    <location>
        <begin position="1"/>
        <end position="36"/>
    </location>
</feature>
<evidence type="ECO:0000313" key="4">
    <source>
        <dbReference type="EMBL" id="OMI38884.1"/>
    </source>
</evidence>
<dbReference type="InterPro" id="IPR025331">
    <property type="entry name" value="TNT"/>
</dbReference>
<sequence>MTVHTALKGYRMRALRHLLVVLAALLLLSAGAPVMAMPGTPAPTAVRADTNPVDAPDPKDLKDPDDLDNLNDLKDPKDPKDLKDPDGPGRPNGPDGREPVPCPTTDRVGANTPPPPPWQKYYQDDWRLGPAQLPRTGPIARMLEGYERLDHMSSAEFLACYWDDDTSGWWFPSPDGWVLINGTPLHVTVTLQPGQKVDLFGSGFGHFLAPAGTPFAERALPPSSLNTLDPAYPYGYHLYEVVEPFQVEAGPIRPWFGQPGMGLQYLTTPSIPQLVAAGKLRSLN</sequence>
<evidence type="ECO:0000313" key="5">
    <source>
        <dbReference type="Proteomes" id="UP000186168"/>
    </source>
</evidence>
<gene>
    <name evidence="4" type="ORF">SPAR_13655</name>
</gene>
<feature type="region of interest" description="Disordered" evidence="1">
    <location>
        <begin position="43"/>
        <end position="117"/>
    </location>
</feature>
<protein>
    <recommendedName>
        <fullName evidence="3">TNT domain-containing protein</fullName>
    </recommendedName>
</protein>
<keyword evidence="2" id="KW-0732">Signal</keyword>
<dbReference type="STRING" id="67365.GCA_001704635_06285"/>
<dbReference type="GeneID" id="96743835"/>
<keyword evidence="5" id="KW-1185">Reference proteome</keyword>
<feature type="domain" description="TNT" evidence="3">
    <location>
        <begin position="190"/>
        <end position="282"/>
    </location>
</feature>
<reference evidence="4 5" key="1">
    <citation type="submission" date="2013-05" db="EMBL/GenBank/DDBJ databases">
        <title>Genome sequence of Streptomyces sparsogenes DSM 40356.</title>
        <authorList>
            <person name="Coyne S."/>
            <person name="Seebeck F.P."/>
        </authorList>
    </citation>
    <scope>NUCLEOTIDE SEQUENCE [LARGE SCALE GENOMIC DNA]</scope>
    <source>
        <strain evidence="4 5">DSM 40356</strain>
    </source>
</reference>
<dbReference type="Pfam" id="PF14021">
    <property type="entry name" value="TNT"/>
    <property type="match status" value="1"/>
</dbReference>
<evidence type="ECO:0000256" key="2">
    <source>
        <dbReference type="SAM" id="SignalP"/>
    </source>
</evidence>
<evidence type="ECO:0000256" key="1">
    <source>
        <dbReference type="SAM" id="MobiDB-lite"/>
    </source>
</evidence>
<dbReference type="GO" id="GO:0050135">
    <property type="term" value="F:NADP+ nucleosidase activity"/>
    <property type="evidence" value="ECO:0007669"/>
    <property type="project" value="InterPro"/>
</dbReference>